<dbReference type="InterPro" id="IPR016040">
    <property type="entry name" value="NAD(P)-bd_dom"/>
</dbReference>
<dbReference type="Proteomes" id="UP001160625">
    <property type="component" value="Unassembled WGS sequence"/>
</dbReference>
<evidence type="ECO:0000313" key="3">
    <source>
        <dbReference type="Proteomes" id="UP001160625"/>
    </source>
</evidence>
<evidence type="ECO:0000259" key="1">
    <source>
        <dbReference type="Pfam" id="PF13460"/>
    </source>
</evidence>
<comment type="caution">
    <text evidence="2">The sequence shown here is derived from an EMBL/GenBank/DDBJ whole genome shotgun (WGS) entry which is preliminary data.</text>
</comment>
<dbReference type="PANTHER" id="PTHR47129">
    <property type="entry name" value="QUINONE OXIDOREDUCTASE 2"/>
    <property type="match status" value="1"/>
</dbReference>
<dbReference type="EMBL" id="JARYGZ010000001">
    <property type="protein sequence ID" value="MDH7638810.1"/>
    <property type="molecule type" value="Genomic_DNA"/>
</dbReference>
<dbReference type="InterPro" id="IPR036291">
    <property type="entry name" value="NAD(P)-bd_dom_sf"/>
</dbReference>
<proteinExistence type="predicted"/>
<dbReference type="PANTHER" id="PTHR47129:SF1">
    <property type="entry name" value="NMRA-LIKE DOMAIN-CONTAINING PROTEIN"/>
    <property type="match status" value="1"/>
</dbReference>
<dbReference type="Gene3D" id="3.40.50.720">
    <property type="entry name" value="NAD(P)-binding Rossmann-like Domain"/>
    <property type="match status" value="1"/>
</dbReference>
<sequence length="281" mass="28911">MFAVTGASGQLGRLVLDALIERIDARQIVALVRDPAKMVDYADRGVVVRRFDYADPASLVPALDGVDRLLLISGNELGQRVPQHRGVIEAAKAAGIGFLAYTSILHADTSPIGLAGEHRETEALIAASGLSHALLRNGWYNENYTAGAVPAVEHGAVLGSSGTGRISAAARADYAAAAAAILIAGSAGVFELAGDDAFTLSDFAGFLADASGKPVVYRDMLEADYRAALEQVGLPAPLAAMLADSSAQASTDTLFDDGGVLGRLIGRPTLPMKVSVAAALG</sequence>
<evidence type="ECO:0000313" key="2">
    <source>
        <dbReference type="EMBL" id="MDH7638810.1"/>
    </source>
</evidence>
<dbReference type="Pfam" id="PF13460">
    <property type="entry name" value="NAD_binding_10"/>
    <property type="match status" value="1"/>
</dbReference>
<dbReference type="Gene3D" id="3.90.25.10">
    <property type="entry name" value="UDP-galactose 4-epimerase, domain 1"/>
    <property type="match status" value="1"/>
</dbReference>
<reference evidence="2" key="1">
    <citation type="submission" date="2023-04" db="EMBL/GenBank/DDBJ databases">
        <title>Sphingomonas sp. MAHUQ-71 isolated from rice field.</title>
        <authorList>
            <person name="Huq M.A."/>
        </authorList>
    </citation>
    <scope>NUCLEOTIDE SEQUENCE</scope>
    <source>
        <strain evidence="2">MAHUQ-71</strain>
    </source>
</reference>
<keyword evidence="3" id="KW-1185">Reference proteome</keyword>
<protein>
    <submittedName>
        <fullName evidence="2">NAD(P)H-binding protein</fullName>
    </submittedName>
</protein>
<name>A0ABT6N0L3_9SPHN</name>
<feature type="domain" description="NAD(P)-binding" evidence="1">
    <location>
        <begin position="6"/>
        <end position="178"/>
    </location>
</feature>
<organism evidence="2 3">
    <name type="scientific">Sphingomonas oryzagri</name>
    <dbReference type="NCBI Taxonomy" id="3042314"/>
    <lineage>
        <taxon>Bacteria</taxon>
        <taxon>Pseudomonadati</taxon>
        <taxon>Pseudomonadota</taxon>
        <taxon>Alphaproteobacteria</taxon>
        <taxon>Sphingomonadales</taxon>
        <taxon>Sphingomonadaceae</taxon>
        <taxon>Sphingomonas</taxon>
    </lineage>
</organism>
<dbReference type="RefSeq" id="WP_281044088.1">
    <property type="nucleotide sequence ID" value="NZ_JARYGZ010000001.1"/>
</dbReference>
<dbReference type="InterPro" id="IPR052718">
    <property type="entry name" value="NmrA-type_oxidoreductase"/>
</dbReference>
<dbReference type="SUPFAM" id="SSF51735">
    <property type="entry name" value="NAD(P)-binding Rossmann-fold domains"/>
    <property type="match status" value="1"/>
</dbReference>
<accession>A0ABT6N0L3</accession>
<gene>
    <name evidence="2" type="ORF">QGN17_08710</name>
</gene>